<comment type="caution">
    <text evidence="1">The sequence shown here is derived from an EMBL/GenBank/DDBJ whole genome shotgun (WGS) entry which is preliminary data.</text>
</comment>
<accession>A0AAU9KS22</accession>
<dbReference type="EMBL" id="CAKKTJ010000038">
    <property type="protein sequence ID" value="CAH0473387.1"/>
    <property type="molecule type" value="Genomic_DNA"/>
</dbReference>
<evidence type="ECO:0000313" key="2">
    <source>
        <dbReference type="EMBL" id="CAH0513308.1"/>
    </source>
</evidence>
<protein>
    <submittedName>
        <fullName evidence="1">Uncharacterized protein</fullName>
    </submittedName>
</protein>
<dbReference type="AlphaFoldDB" id="A0AAU9KS22"/>
<evidence type="ECO:0000313" key="1">
    <source>
        <dbReference type="EMBL" id="CAH0473387.1"/>
    </source>
</evidence>
<gene>
    <name evidence="2" type="ORF">PBS001_LOCUS123</name>
    <name evidence="1" type="ORF">PBS003_LOCUS287</name>
</gene>
<reference evidence="1 3" key="1">
    <citation type="submission" date="2021-11" db="EMBL/GenBank/DDBJ databases">
        <authorList>
            <person name="Islam A."/>
            <person name="Islam S."/>
            <person name="Flora M.S."/>
            <person name="Rahman M."/>
            <person name="Ziaur R.M."/>
            <person name="Epstein J.H."/>
            <person name="Hassan M."/>
            <person name="Klassen M."/>
            <person name="Woodard K."/>
            <person name="Webb A."/>
            <person name="Webby R.J."/>
            <person name="El Zowalaty M.E."/>
        </authorList>
    </citation>
    <scope>NUCLEOTIDE SEQUENCE</scope>
    <source>
        <strain evidence="2">Pbs1</strain>
        <strain evidence="1">Pbs3</strain>
    </source>
</reference>
<dbReference type="Proteomes" id="UP001158986">
    <property type="component" value="Unassembled WGS sequence"/>
</dbReference>
<dbReference type="Proteomes" id="UP001160483">
    <property type="component" value="Unassembled WGS sequence"/>
</dbReference>
<dbReference type="EMBL" id="CAKLCB010000010">
    <property type="protein sequence ID" value="CAH0513308.1"/>
    <property type="molecule type" value="Genomic_DNA"/>
</dbReference>
<organism evidence="1 4">
    <name type="scientific">Peronospora belbahrii</name>
    <dbReference type="NCBI Taxonomy" id="622444"/>
    <lineage>
        <taxon>Eukaryota</taxon>
        <taxon>Sar</taxon>
        <taxon>Stramenopiles</taxon>
        <taxon>Oomycota</taxon>
        <taxon>Peronosporomycetes</taxon>
        <taxon>Peronosporales</taxon>
        <taxon>Peronosporaceae</taxon>
        <taxon>Peronospora</taxon>
    </lineage>
</organism>
<proteinExistence type="predicted"/>
<sequence>MANLEARMPIVAGKEEVNDNNANFTAITWLPNNSIPPLILVTHDESTLPLMMDSSVFGFQMVSNHWAGLSIYVSDLLCNVIERLGLDEEKAAQYPELPAAACIIMHPGTQHDGWWISEKLCKQVVTWLSQSLRRDCPAVKLFLPLTMQQATVHLTPMPFAPAK</sequence>
<keyword evidence="3" id="KW-1185">Reference proteome</keyword>
<evidence type="ECO:0000313" key="3">
    <source>
        <dbReference type="Proteomes" id="UP001158986"/>
    </source>
</evidence>
<name>A0AAU9KS22_9STRA</name>
<evidence type="ECO:0000313" key="4">
    <source>
        <dbReference type="Proteomes" id="UP001160483"/>
    </source>
</evidence>